<evidence type="ECO:0000256" key="2">
    <source>
        <dbReference type="ARBA" id="ARBA00022679"/>
    </source>
</evidence>
<comment type="caution">
    <text evidence="9">The sequence shown here is derived from an EMBL/GenBank/DDBJ whole genome shotgun (WGS) entry which is preliminary data.</text>
</comment>
<evidence type="ECO:0000256" key="5">
    <source>
        <dbReference type="ARBA" id="ARBA00022840"/>
    </source>
</evidence>
<evidence type="ECO:0000259" key="8">
    <source>
        <dbReference type="Pfam" id="PF01467"/>
    </source>
</evidence>
<accession>A0A644U0S5</accession>
<dbReference type="PANTHER" id="PTHR43793:SF2">
    <property type="entry name" value="BIFUNCTIONAL PROTEIN HLDE"/>
    <property type="match status" value="1"/>
</dbReference>
<evidence type="ECO:0000256" key="6">
    <source>
        <dbReference type="ARBA" id="ARBA00023277"/>
    </source>
</evidence>
<evidence type="ECO:0000313" key="9">
    <source>
        <dbReference type="EMBL" id="MPL72823.1"/>
    </source>
</evidence>
<dbReference type="InterPro" id="IPR050385">
    <property type="entry name" value="Archaeal_FAD_synthase"/>
</dbReference>
<name>A0A644U0S5_9ZZZZ</name>
<dbReference type="EMBL" id="VSSQ01000068">
    <property type="protein sequence ID" value="MPL72823.1"/>
    <property type="molecule type" value="Genomic_DNA"/>
</dbReference>
<dbReference type="PANTHER" id="PTHR43793">
    <property type="entry name" value="FAD SYNTHASE"/>
    <property type="match status" value="1"/>
</dbReference>
<dbReference type="InterPro" id="IPR011914">
    <property type="entry name" value="RfaE_dom_II"/>
</dbReference>
<dbReference type="SUPFAM" id="SSF52374">
    <property type="entry name" value="Nucleotidylyl transferase"/>
    <property type="match status" value="1"/>
</dbReference>
<evidence type="ECO:0000256" key="7">
    <source>
        <dbReference type="ARBA" id="ARBA00047428"/>
    </source>
</evidence>
<dbReference type="GO" id="GO:0016779">
    <property type="term" value="F:nucleotidyltransferase activity"/>
    <property type="evidence" value="ECO:0007669"/>
    <property type="project" value="UniProtKB-KW"/>
</dbReference>
<reference evidence="9" key="1">
    <citation type="submission" date="2019-08" db="EMBL/GenBank/DDBJ databases">
        <authorList>
            <person name="Kucharzyk K."/>
            <person name="Murdoch R.W."/>
            <person name="Higgins S."/>
            <person name="Loffler F."/>
        </authorList>
    </citation>
    <scope>NUCLEOTIDE SEQUENCE</scope>
</reference>
<gene>
    <name evidence="9" type="primary">hldE_3</name>
    <name evidence="9" type="ORF">SDC9_18614</name>
</gene>
<evidence type="ECO:0000256" key="3">
    <source>
        <dbReference type="ARBA" id="ARBA00022695"/>
    </source>
</evidence>
<keyword evidence="4" id="KW-0547">Nucleotide-binding</keyword>
<evidence type="ECO:0000256" key="1">
    <source>
        <dbReference type="ARBA" id="ARBA00012519"/>
    </source>
</evidence>
<dbReference type="NCBIfam" id="TIGR00125">
    <property type="entry name" value="cyt_tran_rel"/>
    <property type="match status" value="1"/>
</dbReference>
<keyword evidence="5" id="KW-0067">ATP-binding</keyword>
<protein>
    <recommendedName>
        <fullName evidence="1">D-glycero-beta-D-manno-heptose 1-phosphate adenylyltransferase</fullName>
        <ecNumber evidence="1">2.7.7.70</ecNumber>
    </recommendedName>
</protein>
<feature type="domain" description="Cytidyltransferase-like" evidence="8">
    <location>
        <begin position="33"/>
        <end position="129"/>
    </location>
</feature>
<organism evidence="9">
    <name type="scientific">bioreactor metagenome</name>
    <dbReference type="NCBI Taxonomy" id="1076179"/>
    <lineage>
        <taxon>unclassified sequences</taxon>
        <taxon>metagenomes</taxon>
        <taxon>ecological metagenomes</taxon>
    </lineage>
</organism>
<keyword evidence="2" id="KW-0808">Transferase</keyword>
<proteinExistence type="predicted"/>
<keyword evidence="6" id="KW-0119">Carbohydrate metabolism</keyword>
<keyword evidence="3" id="KW-0548">Nucleotidyltransferase</keyword>
<evidence type="ECO:0000256" key="4">
    <source>
        <dbReference type="ARBA" id="ARBA00022741"/>
    </source>
</evidence>
<dbReference type="GO" id="GO:0016773">
    <property type="term" value="F:phosphotransferase activity, alcohol group as acceptor"/>
    <property type="evidence" value="ECO:0007669"/>
    <property type="project" value="InterPro"/>
</dbReference>
<dbReference type="GO" id="GO:0005524">
    <property type="term" value="F:ATP binding"/>
    <property type="evidence" value="ECO:0007669"/>
    <property type="project" value="UniProtKB-KW"/>
</dbReference>
<dbReference type="EC" id="2.7.7.70" evidence="1"/>
<dbReference type="Pfam" id="PF01467">
    <property type="entry name" value="CTP_transf_like"/>
    <property type="match status" value="1"/>
</dbReference>
<dbReference type="Gene3D" id="3.40.50.620">
    <property type="entry name" value="HUPs"/>
    <property type="match status" value="1"/>
</dbReference>
<dbReference type="NCBIfam" id="TIGR02199">
    <property type="entry name" value="rfaE_dom_II"/>
    <property type="match status" value="1"/>
</dbReference>
<dbReference type="GO" id="GO:0005975">
    <property type="term" value="P:carbohydrate metabolic process"/>
    <property type="evidence" value="ECO:0007669"/>
    <property type="project" value="InterPro"/>
</dbReference>
<dbReference type="AlphaFoldDB" id="A0A644U0S5"/>
<sequence length="164" mass="18779">MKELDKIQNKITSFDNIQKQVLKWREENKKIVFTNGCFDIIHRGHVDYLSKAKDLGDILIIGLNTDQSVRNIKGNTRPIQDENSRAIILASMQFVDAIVFFSEPTPYTLIKEIQPDILVKGADYKKEDIVGYDIVSQRGGKVETIEFIEGYSTSNIERKIKNTN</sequence>
<dbReference type="InterPro" id="IPR004821">
    <property type="entry name" value="Cyt_trans-like"/>
</dbReference>
<comment type="catalytic activity">
    <reaction evidence="7">
        <text>D-glycero-beta-D-manno-heptose 1-phosphate + ATP + H(+) = ADP-D-glycero-beta-D-manno-heptose + diphosphate</text>
        <dbReference type="Rhea" id="RHEA:27465"/>
        <dbReference type="ChEBI" id="CHEBI:15378"/>
        <dbReference type="ChEBI" id="CHEBI:30616"/>
        <dbReference type="ChEBI" id="CHEBI:33019"/>
        <dbReference type="ChEBI" id="CHEBI:59967"/>
        <dbReference type="ChEBI" id="CHEBI:61593"/>
        <dbReference type="EC" id="2.7.7.70"/>
    </reaction>
</comment>
<dbReference type="InterPro" id="IPR014729">
    <property type="entry name" value="Rossmann-like_a/b/a_fold"/>
</dbReference>